<keyword evidence="2" id="KW-1185">Reference proteome</keyword>
<dbReference type="RefSeq" id="WP_160843962.1">
    <property type="nucleotide sequence ID" value="NZ_WVHT01000003.1"/>
</dbReference>
<protein>
    <submittedName>
        <fullName evidence="1">Uncharacterized protein</fullName>
    </submittedName>
</protein>
<evidence type="ECO:0000313" key="1">
    <source>
        <dbReference type="EMBL" id="MXV50771.1"/>
    </source>
</evidence>
<accession>A0A7K1Y8S2</accession>
<proteinExistence type="predicted"/>
<sequence>MKHHYPNVVYEIFCRAFRKKNNLDLNTPLTLETTSEPNQTKELPEPWYWTEQDLNEQLASELSFRHILYEKKVQTLARRGDNDDVLFRVFNSEFKYAVVHLSWSGSINKEGHWPTVQIYKDWDDLYENRIKTDNEFYQ</sequence>
<dbReference type="Proteomes" id="UP000466586">
    <property type="component" value="Unassembled WGS sequence"/>
</dbReference>
<organism evidence="1 2">
    <name type="scientific">Hufsiella arboris</name>
    <dbReference type="NCBI Taxonomy" id="2695275"/>
    <lineage>
        <taxon>Bacteria</taxon>
        <taxon>Pseudomonadati</taxon>
        <taxon>Bacteroidota</taxon>
        <taxon>Sphingobacteriia</taxon>
        <taxon>Sphingobacteriales</taxon>
        <taxon>Sphingobacteriaceae</taxon>
        <taxon>Hufsiella</taxon>
    </lineage>
</organism>
<dbReference type="AlphaFoldDB" id="A0A7K1Y8S2"/>
<evidence type="ECO:0000313" key="2">
    <source>
        <dbReference type="Proteomes" id="UP000466586"/>
    </source>
</evidence>
<comment type="caution">
    <text evidence="1">The sequence shown here is derived from an EMBL/GenBank/DDBJ whole genome shotgun (WGS) entry which is preliminary data.</text>
</comment>
<gene>
    <name evidence="1" type="ORF">GS399_07280</name>
</gene>
<dbReference type="EMBL" id="WVHT01000003">
    <property type="protein sequence ID" value="MXV50771.1"/>
    <property type="molecule type" value="Genomic_DNA"/>
</dbReference>
<name>A0A7K1Y8S2_9SPHI</name>
<reference evidence="1 2" key="1">
    <citation type="submission" date="2019-11" db="EMBL/GenBank/DDBJ databases">
        <title>Pedobacter sp. HMF7647 Genome sequencing and assembly.</title>
        <authorList>
            <person name="Kang H."/>
            <person name="Kim H."/>
            <person name="Joh K."/>
        </authorList>
    </citation>
    <scope>NUCLEOTIDE SEQUENCE [LARGE SCALE GENOMIC DNA]</scope>
    <source>
        <strain evidence="1 2">HMF7647</strain>
    </source>
</reference>